<evidence type="ECO:0000313" key="4">
    <source>
        <dbReference type="Proteomes" id="UP001500713"/>
    </source>
</evidence>
<dbReference type="Pfam" id="PF02469">
    <property type="entry name" value="Fasciclin"/>
    <property type="match status" value="1"/>
</dbReference>
<dbReference type="Proteomes" id="UP001500713">
    <property type="component" value="Unassembled WGS sequence"/>
</dbReference>
<dbReference type="RefSeq" id="WP_229956022.1">
    <property type="nucleotide sequence ID" value="NZ_BAAAEM010000002.1"/>
</dbReference>
<dbReference type="InterPro" id="IPR036378">
    <property type="entry name" value="FAS1_dom_sf"/>
</dbReference>
<dbReference type="InterPro" id="IPR000782">
    <property type="entry name" value="FAS1_domain"/>
</dbReference>
<dbReference type="PANTHER" id="PTHR10900:SF77">
    <property type="entry name" value="FI19380P1"/>
    <property type="match status" value="1"/>
</dbReference>
<keyword evidence="1" id="KW-0732">Signal</keyword>
<protein>
    <submittedName>
        <fullName evidence="3">Fasciclin domain-containing protein</fullName>
    </submittedName>
</protein>
<dbReference type="PANTHER" id="PTHR10900">
    <property type="entry name" value="PERIOSTIN-RELATED"/>
    <property type="match status" value="1"/>
</dbReference>
<name>A0ABP3K9F3_9SPHN</name>
<dbReference type="PROSITE" id="PS51257">
    <property type="entry name" value="PROKAR_LIPOPROTEIN"/>
    <property type="match status" value="1"/>
</dbReference>
<comment type="caution">
    <text evidence="3">The sequence shown here is derived from an EMBL/GenBank/DDBJ whole genome shotgun (WGS) entry which is preliminary data.</text>
</comment>
<sequence length="185" mass="19047">MRNISKFLLASAASISLVACGEQAAELEEVAVEEPAEPTDIVGVAQNKSDFSTLVVAMTTAELGETLSGEGPFTVFAPTNDAFNKVDPAELSDLLSPEKKDDLAALLSYHVISGKMTAADVTQAIADGNGTATLTTVQGAKLKASLEGQKVILEDATGNRSTVTLADVDATNGVIHAIDTVVMPG</sequence>
<evidence type="ECO:0000256" key="1">
    <source>
        <dbReference type="SAM" id="SignalP"/>
    </source>
</evidence>
<gene>
    <name evidence="3" type="ORF">GCM10009096_14580</name>
</gene>
<dbReference type="SUPFAM" id="SSF82153">
    <property type="entry name" value="FAS1 domain"/>
    <property type="match status" value="1"/>
</dbReference>
<dbReference type="InterPro" id="IPR050904">
    <property type="entry name" value="Adhesion/Biosynth-related"/>
</dbReference>
<dbReference type="SMART" id="SM00554">
    <property type="entry name" value="FAS1"/>
    <property type="match status" value="1"/>
</dbReference>
<accession>A0ABP3K9F3</accession>
<feature type="chain" id="PRO_5047323506" evidence="1">
    <location>
        <begin position="25"/>
        <end position="185"/>
    </location>
</feature>
<reference evidence="4" key="1">
    <citation type="journal article" date="2019" name="Int. J. Syst. Evol. Microbiol.">
        <title>The Global Catalogue of Microorganisms (GCM) 10K type strain sequencing project: providing services to taxonomists for standard genome sequencing and annotation.</title>
        <authorList>
            <consortium name="The Broad Institute Genomics Platform"/>
            <consortium name="The Broad Institute Genome Sequencing Center for Infectious Disease"/>
            <person name="Wu L."/>
            <person name="Ma J."/>
        </authorList>
    </citation>
    <scope>NUCLEOTIDE SEQUENCE [LARGE SCALE GENOMIC DNA]</scope>
    <source>
        <strain evidence="4">JCM 14162</strain>
    </source>
</reference>
<feature type="signal peptide" evidence="1">
    <location>
        <begin position="1"/>
        <end position="24"/>
    </location>
</feature>
<organism evidence="3 4">
    <name type="scientific">Parasphingorhabdus litoris</name>
    <dbReference type="NCBI Taxonomy" id="394733"/>
    <lineage>
        <taxon>Bacteria</taxon>
        <taxon>Pseudomonadati</taxon>
        <taxon>Pseudomonadota</taxon>
        <taxon>Alphaproteobacteria</taxon>
        <taxon>Sphingomonadales</taxon>
        <taxon>Sphingomonadaceae</taxon>
        <taxon>Parasphingorhabdus</taxon>
    </lineage>
</organism>
<dbReference type="EMBL" id="BAAAEM010000002">
    <property type="protein sequence ID" value="GAA0474202.1"/>
    <property type="molecule type" value="Genomic_DNA"/>
</dbReference>
<evidence type="ECO:0000259" key="2">
    <source>
        <dbReference type="PROSITE" id="PS50213"/>
    </source>
</evidence>
<proteinExistence type="predicted"/>
<feature type="domain" description="FAS1" evidence="2">
    <location>
        <begin position="38"/>
        <end position="182"/>
    </location>
</feature>
<dbReference type="PROSITE" id="PS50213">
    <property type="entry name" value="FAS1"/>
    <property type="match status" value="1"/>
</dbReference>
<keyword evidence="4" id="KW-1185">Reference proteome</keyword>
<evidence type="ECO:0000313" key="3">
    <source>
        <dbReference type="EMBL" id="GAA0474202.1"/>
    </source>
</evidence>
<dbReference type="Gene3D" id="2.30.180.10">
    <property type="entry name" value="FAS1 domain"/>
    <property type="match status" value="1"/>
</dbReference>